<comment type="caution">
    <text evidence="2">The sequence shown here is derived from an EMBL/GenBank/DDBJ whole genome shotgun (WGS) entry which is preliminary data.</text>
</comment>
<feature type="region of interest" description="Disordered" evidence="1">
    <location>
        <begin position="64"/>
        <end position="167"/>
    </location>
</feature>
<reference evidence="3" key="1">
    <citation type="submission" date="2017-10" db="EMBL/GenBank/DDBJ databases">
        <title>Rapid genome shrinkage in a self-fertile nematode reveals novel sperm competition proteins.</title>
        <authorList>
            <person name="Yin D."/>
            <person name="Schwarz E.M."/>
            <person name="Thomas C.G."/>
            <person name="Felde R.L."/>
            <person name="Korf I.F."/>
            <person name="Cutter A.D."/>
            <person name="Schartner C.M."/>
            <person name="Ralston E.J."/>
            <person name="Meyer B.J."/>
            <person name="Haag E.S."/>
        </authorList>
    </citation>
    <scope>NUCLEOTIDE SEQUENCE [LARGE SCALE GENOMIC DNA]</scope>
    <source>
        <strain evidence="3">JU1422</strain>
    </source>
</reference>
<protein>
    <submittedName>
        <fullName evidence="2">Uncharacterized protein</fullName>
    </submittedName>
</protein>
<dbReference type="AlphaFoldDB" id="A0A2G5VI05"/>
<sequence>MLRINDNSVETRQNERERGLIDVTDLPIGRPNRETPMSNRNRCGICPSDEIPHSYNLCLKLDEEPERRVEYDEEEPAVRVMESRNIPSKAETSSEEESSDEEMREESEESESEEEEEMREEVEERKSRPSQEREPEDEQMEDQSNQEQENVQPEATETPILRRETPV</sequence>
<feature type="compositionally biased region" description="Acidic residues" evidence="1">
    <location>
        <begin position="93"/>
        <end position="121"/>
    </location>
</feature>
<keyword evidence="3" id="KW-1185">Reference proteome</keyword>
<feature type="compositionally biased region" description="Polar residues" evidence="1">
    <location>
        <begin position="142"/>
        <end position="155"/>
    </location>
</feature>
<proteinExistence type="predicted"/>
<organism evidence="2 3">
    <name type="scientific">Caenorhabditis nigoni</name>
    <dbReference type="NCBI Taxonomy" id="1611254"/>
    <lineage>
        <taxon>Eukaryota</taxon>
        <taxon>Metazoa</taxon>
        <taxon>Ecdysozoa</taxon>
        <taxon>Nematoda</taxon>
        <taxon>Chromadorea</taxon>
        <taxon>Rhabditida</taxon>
        <taxon>Rhabditina</taxon>
        <taxon>Rhabditomorpha</taxon>
        <taxon>Rhabditoidea</taxon>
        <taxon>Rhabditidae</taxon>
        <taxon>Peloderinae</taxon>
        <taxon>Caenorhabditis</taxon>
    </lineage>
</organism>
<accession>A0A2G5VI05</accession>
<name>A0A2G5VI05_9PELO</name>
<dbReference type="EMBL" id="PDUG01000001">
    <property type="protein sequence ID" value="PIC51226.1"/>
    <property type="molecule type" value="Genomic_DNA"/>
</dbReference>
<evidence type="ECO:0000313" key="3">
    <source>
        <dbReference type="Proteomes" id="UP000230233"/>
    </source>
</evidence>
<evidence type="ECO:0000313" key="2">
    <source>
        <dbReference type="EMBL" id="PIC51226.1"/>
    </source>
</evidence>
<gene>
    <name evidence="2" type="primary">Cnig_chr_I.g1816</name>
    <name evidence="2" type="ORF">B9Z55_001816</name>
</gene>
<feature type="region of interest" description="Disordered" evidence="1">
    <location>
        <begin position="1"/>
        <end position="38"/>
    </location>
</feature>
<evidence type="ECO:0000256" key="1">
    <source>
        <dbReference type="SAM" id="MobiDB-lite"/>
    </source>
</evidence>
<dbReference type="Proteomes" id="UP000230233">
    <property type="component" value="Chromosome I"/>
</dbReference>
<feature type="compositionally biased region" description="Polar residues" evidence="1">
    <location>
        <begin position="1"/>
        <end position="11"/>
    </location>
</feature>
<feature type="compositionally biased region" description="Basic and acidic residues" evidence="1">
    <location>
        <begin position="122"/>
        <end position="133"/>
    </location>
</feature>